<keyword evidence="3 6" id="KW-1133">Transmembrane helix</keyword>
<feature type="transmembrane region" description="Helical" evidence="6">
    <location>
        <begin position="121"/>
        <end position="140"/>
    </location>
</feature>
<name>A0A6A6AUH6_9PEZI</name>
<proteinExistence type="predicted"/>
<feature type="transmembrane region" description="Helical" evidence="6">
    <location>
        <begin position="85"/>
        <end position="109"/>
    </location>
</feature>
<feature type="transmembrane region" description="Helical" evidence="6">
    <location>
        <begin position="395"/>
        <end position="416"/>
    </location>
</feature>
<feature type="domain" description="Major facilitator superfamily (MFS) profile" evidence="7">
    <location>
        <begin position="87"/>
        <end position="525"/>
    </location>
</feature>
<dbReference type="SUPFAM" id="SSF103473">
    <property type="entry name" value="MFS general substrate transporter"/>
    <property type="match status" value="1"/>
</dbReference>
<evidence type="ECO:0000313" key="8">
    <source>
        <dbReference type="EMBL" id="KAF2135256.1"/>
    </source>
</evidence>
<dbReference type="EMBL" id="ML995614">
    <property type="protein sequence ID" value="KAF2135256.1"/>
    <property type="molecule type" value="Genomic_DNA"/>
</dbReference>
<dbReference type="PANTHER" id="PTHR23502:SF138">
    <property type="entry name" value="MAJOR FACILITATOR SUPERFAMILY (MFS) PROFILE DOMAIN-CONTAINING PROTEIN-RELATED"/>
    <property type="match status" value="1"/>
</dbReference>
<dbReference type="GeneID" id="54304134"/>
<reference evidence="8" key="1">
    <citation type="journal article" date="2020" name="Stud. Mycol.">
        <title>101 Dothideomycetes genomes: a test case for predicting lifestyles and emergence of pathogens.</title>
        <authorList>
            <person name="Haridas S."/>
            <person name="Albert R."/>
            <person name="Binder M."/>
            <person name="Bloem J."/>
            <person name="Labutti K."/>
            <person name="Salamov A."/>
            <person name="Andreopoulos B."/>
            <person name="Baker S."/>
            <person name="Barry K."/>
            <person name="Bills G."/>
            <person name="Bluhm B."/>
            <person name="Cannon C."/>
            <person name="Castanera R."/>
            <person name="Culley D."/>
            <person name="Daum C."/>
            <person name="Ezra D."/>
            <person name="Gonzalez J."/>
            <person name="Henrissat B."/>
            <person name="Kuo A."/>
            <person name="Liang C."/>
            <person name="Lipzen A."/>
            <person name="Lutzoni F."/>
            <person name="Magnuson J."/>
            <person name="Mondo S."/>
            <person name="Nolan M."/>
            <person name="Ohm R."/>
            <person name="Pangilinan J."/>
            <person name="Park H.-J."/>
            <person name="Ramirez L."/>
            <person name="Alfaro M."/>
            <person name="Sun H."/>
            <person name="Tritt A."/>
            <person name="Yoshinaga Y."/>
            <person name="Zwiers L.-H."/>
            <person name="Turgeon B."/>
            <person name="Goodwin S."/>
            <person name="Spatafora J."/>
            <person name="Crous P."/>
            <person name="Grigoriev I."/>
        </authorList>
    </citation>
    <scope>NUCLEOTIDE SEQUENCE</scope>
    <source>
        <strain evidence="8">CBS 121167</strain>
    </source>
</reference>
<keyword evidence="9" id="KW-1185">Reference proteome</keyword>
<evidence type="ECO:0000256" key="4">
    <source>
        <dbReference type="ARBA" id="ARBA00023136"/>
    </source>
</evidence>
<dbReference type="CDD" id="cd17323">
    <property type="entry name" value="MFS_Tpo1_MDR_like"/>
    <property type="match status" value="1"/>
</dbReference>
<accession>A0A6A6AUH6</accession>
<feature type="transmembrane region" description="Helical" evidence="6">
    <location>
        <begin position="212"/>
        <end position="238"/>
    </location>
</feature>
<dbReference type="Proteomes" id="UP000799438">
    <property type="component" value="Unassembled WGS sequence"/>
</dbReference>
<dbReference type="RefSeq" id="XP_033390975.1">
    <property type="nucleotide sequence ID" value="XM_033546628.1"/>
</dbReference>
<dbReference type="PROSITE" id="PS50850">
    <property type="entry name" value="MFS"/>
    <property type="match status" value="1"/>
</dbReference>
<evidence type="ECO:0000256" key="6">
    <source>
        <dbReference type="SAM" id="Phobius"/>
    </source>
</evidence>
<dbReference type="Gene3D" id="1.20.1250.20">
    <property type="entry name" value="MFS general substrate transporter like domains"/>
    <property type="match status" value="1"/>
</dbReference>
<dbReference type="Pfam" id="PF07690">
    <property type="entry name" value="MFS_1"/>
    <property type="match status" value="1"/>
</dbReference>
<evidence type="ECO:0000313" key="9">
    <source>
        <dbReference type="Proteomes" id="UP000799438"/>
    </source>
</evidence>
<feature type="compositionally biased region" description="Low complexity" evidence="5">
    <location>
        <begin position="13"/>
        <end position="22"/>
    </location>
</feature>
<evidence type="ECO:0000256" key="1">
    <source>
        <dbReference type="ARBA" id="ARBA00004141"/>
    </source>
</evidence>
<keyword evidence="4 6" id="KW-0472">Membrane</keyword>
<feature type="transmembrane region" description="Helical" evidence="6">
    <location>
        <begin position="422"/>
        <end position="445"/>
    </location>
</feature>
<comment type="subcellular location">
    <subcellularLocation>
        <location evidence="1">Membrane</location>
        <topology evidence="1">Multi-pass membrane protein</topology>
    </subcellularLocation>
</comment>
<feature type="transmembrane region" description="Helical" evidence="6">
    <location>
        <begin position="244"/>
        <end position="272"/>
    </location>
</feature>
<dbReference type="OrthoDB" id="9986881at2759"/>
<protein>
    <recommendedName>
        <fullName evidence="7">Major facilitator superfamily (MFS) profile domain-containing protein</fullName>
    </recommendedName>
</protein>
<sequence>MLPDIIPETRDPSISSSRVSQEISDEAKSFEGAGGGILQVDQPFPSIGGGKPFPPQISDPEAYAVDFDGPNDPLSPYTWSTTRKFFTACIVCFGTFVASFDSALFAAGIKQASAEFNVSNEVGILGTSLYVLGFAFGPLVWAPGSELIGRRWPIIVGMFGCSIFTVASATAKDIQTLIICRFFSGVFGASPLCIVPGVLVDIYSNVYRGVAITLYSLTVFTSPFAAPFIGGFVSASVLRWRWTLYLPALLGFLDTLLLLVFLEETFAPFLLVEKASRIRKQTNNWAIHAAQEKVEFDLRRTVRNYFTRPLRMLLTEPIVLLVSLYMSFIYGLVYCLLEAYPYVFEEVYGMSPGVGGLPFIGLIIGILLSLVFILSQHGDYVKKLAANDNVPVPEWRLPPVIVGAFVFTAGLFWFAWTAYTPIIHWMAPTASGVLVGFGLLCIYLPCFNYLVDSYLHLAASAVAANIMLRSSIAAGFPLFSRQMFANLGVQWAGTLLGCLAAVMIPIPIAFKIYGPAIRARSKMSA</sequence>
<feature type="transmembrane region" description="Helical" evidence="6">
    <location>
        <begin position="457"/>
        <end position="479"/>
    </location>
</feature>
<evidence type="ECO:0000259" key="7">
    <source>
        <dbReference type="PROSITE" id="PS50850"/>
    </source>
</evidence>
<dbReference type="FunFam" id="1.20.1250.20:FF:000011">
    <property type="entry name" value="MFS multidrug transporter, putative"/>
    <property type="match status" value="1"/>
</dbReference>
<feature type="transmembrane region" description="Helical" evidence="6">
    <location>
        <begin position="355"/>
        <end position="374"/>
    </location>
</feature>
<organism evidence="8 9">
    <name type="scientific">Aplosporella prunicola CBS 121167</name>
    <dbReference type="NCBI Taxonomy" id="1176127"/>
    <lineage>
        <taxon>Eukaryota</taxon>
        <taxon>Fungi</taxon>
        <taxon>Dikarya</taxon>
        <taxon>Ascomycota</taxon>
        <taxon>Pezizomycotina</taxon>
        <taxon>Dothideomycetes</taxon>
        <taxon>Dothideomycetes incertae sedis</taxon>
        <taxon>Botryosphaeriales</taxon>
        <taxon>Aplosporellaceae</taxon>
        <taxon>Aplosporella</taxon>
    </lineage>
</organism>
<dbReference type="InterPro" id="IPR011701">
    <property type="entry name" value="MFS"/>
</dbReference>
<keyword evidence="2 6" id="KW-0812">Transmembrane</keyword>
<feature type="transmembrane region" description="Helical" evidence="6">
    <location>
        <begin position="491"/>
        <end position="513"/>
    </location>
</feature>
<evidence type="ECO:0000256" key="5">
    <source>
        <dbReference type="SAM" id="MobiDB-lite"/>
    </source>
</evidence>
<dbReference type="InterPro" id="IPR036259">
    <property type="entry name" value="MFS_trans_sf"/>
</dbReference>
<dbReference type="AlphaFoldDB" id="A0A6A6AUH6"/>
<evidence type="ECO:0000256" key="3">
    <source>
        <dbReference type="ARBA" id="ARBA00022989"/>
    </source>
</evidence>
<dbReference type="GO" id="GO:0005886">
    <property type="term" value="C:plasma membrane"/>
    <property type="evidence" value="ECO:0007669"/>
    <property type="project" value="TreeGrafter"/>
</dbReference>
<feature type="transmembrane region" description="Helical" evidence="6">
    <location>
        <begin position="176"/>
        <end position="200"/>
    </location>
</feature>
<feature type="transmembrane region" description="Helical" evidence="6">
    <location>
        <begin position="152"/>
        <end position="170"/>
    </location>
</feature>
<feature type="transmembrane region" description="Helical" evidence="6">
    <location>
        <begin position="318"/>
        <end position="343"/>
    </location>
</feature>
<feature type="region of interest" description="Disordered" evidence="5">
    <location>
        <begin position="1"/>
        <end position="35"/>
    </location>
</feature>
<evidence type="ECO:0000256" key="2">
    <source>
        <dbReference type="ARBA" id="ARBA00022692"/>
    </source>
</evidence>
<gene>
    <name evidence="8" type="ORF">K452DRAFT_40791</name>
</gene>
<dbReference type="GO" id="GO:0022857">
    <property type="term" value="F:transmembrane transporter activity"/>
    <property type="evidence" value="ECO:0007669"/>
    <property type="project" value="InterPro"/>
</dbReference>
<dbReference type="InterPro" id="IPR020846">
    <property type="entry name" value="MFS_dom"/>
</dbReference>
<dbReference type="PANTHER" id="PTHR23502">
    <property type="entry name" value="MAJOR FACILITATOR SUPERFAMILY"/>
    <property type="match status" value="1"/>
</dbReference>